<feature type="transmembrane region" description="Helical" evidence="1">
    <location>
        <begin position="64"/>
        <end position="86"/>
    </location>
</feature>
<protein>
    <recommendedName>
        <fullName evidence="4">MFS transporter</fullName>
    </recommendedName>
</protein>
<keyword evidence="1" id="KW-1133">Transmembrane helix</keyword>
<evidence type="ECO:0000313" key="3">
    <source>
        <dbReference type="Proteomes" id="UP001597024"/>
    </source>
</evidence>
<dbReference type="InterPro" id="IPR036259">
    <property type="entry name" value="MFS_trans_sf"/>
</dbReference>
<accession>A0ABW3E483</accession>
<comment type="caution">
    <text evidence="2">The sequence shown here is derived from an EMBL/GenBank/DDBJ whole genome shotgun (WGS) entry which is preliminary data.</text>
</comment>
<evidence type="ECO:0000256" key="1">
    <source>
        <dbReference type="SAM" id="Phobius"/>
    </source>
</evidence>
<keyword evidence="1" id="KW-0472">Membrane</keyword>
<dbReference type="EMBL" id="JBHTHX010001982">
    <property type="protein sequence ID" value="MFD0889703.1"/>
    <property type="molecule type" value="Genomic_DNA"/>
</dbReference>
<dbReference type="Proteomes" id="UP001597024">
    <property type="component" value="Unassembled WGS sequence"/>
</dbReference>
<keyword evidence="1" id="KW-0812">Transmembrane</keyword>
<evidence type="ECO:0000313" key="2">
    <source>
        <dbReference type="EMBL" id="MFD0889703.1"/>
    </source>
</evidence>
<sequence>VGGPLLMAVSYLGLRSLPLDGLRPASVPVTLVLVLNGLGAGLVAPTLIRFVLSGIAPALSGVASGLLATAQQVANSVGVVVAGTVFRLTQRDGDVLTGFHAALLYFVILAGMTSVLSVVASRMRPAVASR</sequence>
<name>A0ABW3E483_9ACTN</name>
<keyword evidence="3" id="KW-1185">Reference proteome</keyword>
<evidence type="ECO:0008006" key="4">
    <source>
        <dbReference type="Google" id="ProtNLM"/>
    </source>
</evidence>
<feature type="transmembrane region" description="Helical" evidence="1">
    <location>
        <begin position="98"/>
        <end position="120"/>
    </location>
</feature>
<gene>
    <name evidence="2" type="ORF">ACFQ08_34630</name>
</gene>
<reference evidence="3" key="1">
    <citation type="journal article" date="2019" name="Int. J. Syst. Evol. Microbiol.">
        <title>The Global Catalogue of Microorganisms (GCM) 10K type strain sequencing project: providing services to taxonomists for standard genome sequencing and annotation.</title>
        <authorList>
            <consortium name="The Broad Institute Genomics Platform"/>
            <consortium name="The Broad Institute Genome Sequencing Center for Infectious Disease"/>
            <person name="Wu L."/>
            <person name="Ma J."/>
        </authorList>
    </citation>
    <scope>NUCLEOTIDE SEQUENCE [LARGE SCALE GENOMIC DNA]</scope>
    <source>
        <strain evidence="3">CCUG 62974</strain>
    </source>
</reference>
<proteinExistence type="predicted"/>
<organism evidence="2 3">
    <name type="scientific">Streptosporangium algeriense</name>
    <dbReference type="NCBI Taxonomy" id="1682748"/>
    <lineage>
        <taxon>Bacteria</taxon>
        <taxon>Bacillati</taxon>
        <taxon>Actinomycetota</taxon>
        <taxon>Actinomycetes</taxon>
        <taxon>Streptosporangiales</taxon>
        <taxon>Streptosporangiaceae</taxon>
        <taxon>Streptosporangium</taxon>
    </lineage>
</organism>
<feature type="transmembrane region" description="Helical" evidence="1">
    <location>
        <begin position="27"/>
        <end position="52"/>
    </location>
</feature>
<feature type="non-terminal residue" evidence="2">
    <location>
        <position position="1"/>
    </location>
</feature>
<dbReference type="SUPFAM" id="SSF103473">
    <property type="entry name" value="MFS general substrate transporter"/>
    <property type="match status" value="1"/>
</dbReference>
<dbReference type="Gene3D" id="1.20.1250.20">
    <property type="entry name" value="MFS general substrate transporter like domains"/>
    <property type="match status" value="1"/>
</dbReference>